<dbReference type="GO" id="GO:0003677">
    <property type="term" value="F:DNA binding"/>
    <property type="evidence" value="ECO:0007669"/>
    <property type="project" value="InterPro"/>
</dbReference>
<keyword evidence="8" id="KW-1185">Reference proteome</keyword>
<dbReference type="InterPro" id="IPR036388">
    <property type="entry name" value="WH-like_DNA-bd_sf"/>
</dbReference>
<dbReference type="GO" id="GO:0006352">
    <property type="term" value="P:DNA-templated transcription initiation"/>
    <property type="evidence" value="ECO:0007669"/>
    <property type="project" value="InterPro"/>
</dbReference>
<dbReference type="AlphaFoldDB" id="A0A840TDP7"/>
<dbReference type="SUPFAM" id="SSF88946">
    <property type="entry name" value="Sigma2 domain of RNA polymerase sigma factors"/>
    <property type="match status" value="1"/>
</dbReference>
<dbReference type="GO" id="GO:0016987">
    <property type="term" value="F:sigma factor activity"/>
    <property type="evidence" value="ECO:0007669"/>
    <property type="project" value="UniProtKB-KW"/>
</dbReference>
<comment type="caution">
    <text evidence="7">The sequence shown here is derived from an EMBL/GenBank/DDBJ whole genome shotgun (WGS) entry which is preliminary data.</text>
</comment>
<dbReference type="SUPFAM" id="SSF88659">
    <property type="entry name" value="Sigma3 and sigma4 domains of RNA polymerase sigma factors"/>
    <property type="match status" value="1"/>
</dbReference>
<evidence type="ECO:0000256" key="2">
    <source>
        <dbReference type="ARBA" id="ARBA00023015"/>
    </source>
</evidence>
<keyword evidence="4" id="KW-0804">Transcription</keyword>
<dbReference type="InterPro" id="IPR013324">
    <property type="entry name" value="RNA_pol_sigma_r3/r4-like"/>
</dbReference>
<dbReference type="Proteomes" id="UP000557307">
    <property type="component" value="Unassembled WGS sequence"/>
</dbReference>
<evidence type="ECO:0000256" key="1">
    <source>
        <dbReference type="ARBA" id="ARBA00010641"/>
    </source>
</evidence>
<proteinExistence type="inferred from homology"/>
<evidence type="ECO:0000259" key="6">
    <source>
        <dbReference type="Pfam" id="PF08281"/>
    </source>
</evidence>
<comment type="similarity">
    <text evidence="1">Belongs to the sigma-70 factor family. ECF subfamily.</text>
</comment>
<dbReference type="InterPro" id="IPR013249">
    <property type="entry name" value="RNA_pol_sigma70_r4_t2"/>
</dbReference>
<evidence type="ECO:0000256" key="3">
    <source>
        <dbReference type="ARBA" id="ARBA00023082"/>
    </source>
</evidence>
<organism evidence="7 8">
    <name type="scientific">Rhabdobacter roseus</name>
    <dbReference type="NCBI Taxonomy" id="1655419"/>
    <lineage>
        <taxon>Bacteria</taxon>
        <taxon>Pseudomonadati</taxon>
        <taxon>Bacteroidota</taxon>
        <taxon>Cytophagia</taxon>
        <taxon>Cytophagales</taxon>
        <taxon>Cytophagaceae</taxon>
        <taxon>Rhabdobacter</taxon>
    </lineage>
</organism>
<name>A0A840TDP7_9BACT</name>
<dbReference type="PANTHER" id="PTHR43133:SF46">
    <property type="entry name" value="RNA POLYMERASE SIGMA-70 FACTOR ECF SUBFAMILY"/>
    <property type="match status" value="1"/>
</dbReference>
<dbReference type="EMBL" id="JACHGF010000001">
    <property type="protein sequence ID" value="MBB5282236.1"/>
    <property type="molecule type" value="Genomic_DNA"/>
</dbReference>
<dbReference type="Gene3D" id="1.10.1740.10">
    <property type="match status" value="1"/>
</dbReference>
<dbReference type="InterPro" id="IPR014284">
    <property type="entry name" value="RNA_pol_sigma-70_dom"/>
</dbReference>
<evidence type="ECO:0000256" key="4">
    <source>
        <dbReference type="ARBA" id="ARBA00023163"/>
    </source>
</evidence>
<protein>
    <submittedName>
        <fullName evidence="7">RNA polymerase sigma-70 factor (ECF subfamily)</fullName>
    </submittedName>
</protein>
<feature type="domain" description="RNA polymerase sigma factor 70 region 4 type 2" evidence="6">
    <location>
        <begin position="119"/>
        <end position="171"/>
    </location>
</feature>
<gene>
    <name evidence="7" type="ORF">HNQ92_000357</name>
</gene>
<dbReference type="NCBIfam" id="TIGR02937">
    <property type="entry name" value="sigma70-ECF"/>
    <property type="match status" value="1"/>
</dbReference>
<dbReference type="PANTHER" id="PTHR43133">
    <property type="entry name" value="RNA POLYMERASE ECF-TYPE SIGMA FACTO"/>
    <property type="match status" value="1"/>
</dbReference>
<dbReference type="InterPro" id="IPR013325">
    <property type="entry name" value="RNA_pol_sigma_r2"/>
</dbReference>
<evidence type="ECO:0000313" key="8">
    <source>
        <dbReference type="Proteomes" id="UP000557307"/>
    </source>
</evidence>
<evidence type="ECO:0000259" key="5">
    <source>
        <dbReference type="Pfam" id="PF04542"/>
    </source>
</evidence>
<dbReference type="Pfam" id="PF08281">
    <property type="entry name" value="Sigma70_r4_2"/>
    <property type="match status" value="1"/>
</dbReference>
<keyword evidence="2" id="KW-0805">Transcription regulation</keyword>
<reference evidence="7 8" key="1">
    <citation type="submission" date="2020-08" db="EMBL/GenBank/DDBJ databases">
        <title>Genomic Encyclopedia of Type Strains, Phase IV (KMG-IV): sequencing the most valuable type-strain genomes for metagenomic binning, comparative biology and taxonomic classification.</title>
        <authorList>
            <person name="Goeker M."/>
        </authorList>
    </citation>
    <scope>NUCLEOTIDE SEQUENCE [LARGE SCALE GENOMIC DNA]</scope>
    <source>
        <strain evidence="7 8">DSM 105074</strain>
    </source>
</reference>
<dbReference type="RefSeq" id="WP_184170001.1">
    <property type="nucleotide sequence ID" value="NZ_JACHGF010000001.1"/>
</dbReference>
<dbReference type="Pfam" id="PF04542">
    <property type="entry name" value="Sigma70_r2"/>
    <property type="match status" value="1"/>
</dbReference>
<dbReference type="InterPro" id="IPR039425">
    <property type="entry name" value="RNA_pol_sigma-70-like"/>
</dbReference>
<feature type="domain" description="RNA polymerase sigma-70 region 2" evidence="5">
    <location>
        <begin position="20"/>
        <end position="87"/>
    </location>
</feature>
<dbReference type="InterPro" id="IPR007627">
    <property type="entry name" value="RNA_pol_sigma70_r2"/>
</dbReference>
<dbReference type="CDD" id="cd06171">
    <property type="entry name" value="Sigma70_r4"/>
    <property type="match status" value="1"/>
</dbReference>
<keyword evidence="3" id="KW-0731">Sigma factor</keyword>
<accession>A0A840TDP7</accession>
<dbReference type="Gene3D" id="1.10.10.10">
    <property type="entry name" value="Winged helix-like DNA-binding domain superfamily/Winged helix DNA-binding domain"/>
    <property type="match status" value="1"/>
</dbReference>
<evidence type="ECO:0000313" key="7">
    <source>
        <dbReference type="EMBL" id="MBB5282236.1"/>
    </source>
</evidence>
<sequence>MLAEIVRQCQRDNPFAQKRLYEHFANRMYRLCRRYVPDAFETEEVLMNGFLKIFRALGTFEYRSDDELEVWMKRIMVNEALMYLRRKVGQKAWSLDHPDLPEAEVPHAAQETDADLQAEAIHDLILRLPHGYRTVFCLYAIEGYSHREIAALLGVSENTSKSQLSKARAMLQKLLIKNGYEQERR</sequence>